<reference evidence="2" key="1">
    <citation type="journal article" date="2008" name="Nat. Genet.">
        <title>The Pristionchus pacificus genome provides a unique perspective on nematode lifestyle and parasitism.</title>
        <authorList>
            <person name="Dieterich C."/>
            <person name="Clifton S.W."/>
            <person name="Schuster L.N."/>
            <person name="Chinwalla A."/>
            <person name="Delehaunty K."/>
            <person name="Dinkelacker I."/>
            <person name="Fulton L."/>
            <person name="Fulton R."/>
            <person name="Godfrey J."/>
            <person name="Minx P."/>
            <person name="Mitreva M."/>
            <person name="Roeseler W."/>
            <person name="Tian H."/>
            <person name="Witte H."/>
            <person name="Yang S.P."/>
            <person name="Wilson R.K."/>
            <person name="Sommer R.J."/>
        </authorList>
    </citation>
    <scope>NUCLEOTIDE SEQUENCE [LARGE SCALE GENOMIC DNA]</scope>
    <source>
        <strain evidence="2">PS312</strain>
    </source>
</reference>
<reference evidence="1" key="2">
    <citation type="submission" date="2022-06" db="UniProtKB">
        <authorList>
            <consortium name="EnsemblMetazoa"/>
        </authorList>
    </citation>
    <scope>IDENTIFICATION</scope>
    <source>
        <strain evidence="1">PS312</strain>
    </source>
</reference>
<organism evidence="1 2">
    <name type="scientific">Pristionchus pacificus</name>
    <name type="common">Parasitic nematode worm</name>
    <dbReference type="NCBI Taxonomy" id="54126"/>
    <lineage>
        <taxon>Eukaryota</taxon>
        <taxon>Metazoa</taxon>
        <taxon>Ecdysozoa</taxon>
        <taxon>Nematoda</taxon>
        <taxon>Chromadorea</taxon>
        <taxon>Rhabditida</taxon>
        <taxon>Rhabditina</taxon>
        <taxon>Diplogasteromorpha</taxon>
        <taxon>Diplogasteroidea</taxon>
        <taxon>Neodiplogasteridae</taxon>
        <taxon>Pristionchus</taxon>
    </lineage>
</organism>
<gene>
    <name evidence="1" type="primary">WBGene00108205</name>
</gene>
<dbReference type="AlphaFoldDB" id="A0A454Y1T8"/>
<evidence type="ECO:0000313" key="1">
    <source>
        <dbReference type="EnsemblMetazoa" id="PPA18651.1"/>
    </source>
</evidence>
<evidence type="ECO:0000313" key="2">
    <source>
        <dbReference type="Proteomes" id="UP000005239"/>
    </source>
</evidence>
<accession>A0A454Y1T8</accession>
<dbReference type="EnsemblMetazoa" id="PPA18651.1">
    <property type="protein sequence ID" value="PPA18651.1"/>
    <property type="gene ID" value="WBGene00108205"/>
</dbReference>
<dbReference type="Proteomes" id="UP000005239">
    <property type="component" value="Unassembled WGS sequence"/>
</dbReference>
<name>A0A454Y1T8_PRIPA</name>
<keyword evidence="2" id="KW-1185">Reference proteome</keyword>
<protein>
    <submittedName>
        <fullName evidence="1">Uncharacterized protein</fullName>
    </submittedName>
</protein>
<proteinExistence type="predicted"/>
<accession>A0A8R1UBW3</accession>
<sequence>MRLASLLLLLPIFAVSLKRKLNATEKAALHSQQWKQWMDGTKSSPPASPPKRKYGQYALQLLHWSTNLTTFFELNDHNITIDLYTEDLAIVCQTEDVDSVVRLIPAAMADSCAFEGGVVAHCPNYLRVPLLYADIRGIGEYVLTSFSDGTAEGKHATSGGFCKEGLKIPVAIVGRSRDWSRFREKEEKSTTIRPREVFHSMPDEDSSSVHFFSSVSVTISMAMLLFFVLL</sequence>